<dbReference type="InterPro" id="IPR013449">
    <property type="entry name" value="Rhamnulokinase"/>
</dbReference>
<keyword evidence="11" id="KW-1185">Reference proteome</keyword>
<dbReference type="InterPro" id="IPR018484">
    <property type="entry name" value="FGGY_N"/>
</dbReference>
<dbReference type="GO" id="GO:0006071">
    <property type="term" value="P:glycerol metabolic process"/>
    <property type="evidence" value="ECO:0007669"/>
    <property type="project" value="TreeGrafter"/>
</dbReference>
<feature type="domain" description="Carbohydrate kinase FGGY N-terminal" evidence="8">
    <location>
        <begin position="10"/>
        <end position="244"/>
    </location>
</feature>
<comment type="caution">
    <text evidence="10">The sequence shown here is derived from an EMBL/GenBank/DDBJ whole genome shotgun (WGS) entry which is preliminary data.</text>
</comment>
<keyword evidence="3" id="KW-0547">Nucleotide-binding</keyword>
<evidence type="ECO:0000256" key="4">
    <source>
        <dbReference type="ARBA" id="ARBA00022777"/>
    </source>
</evidence>
<dbReference type="Pfam" id="PF02782">
    <property type="entry name" value="FGGY_C"/>
    <property type="match status" value="1"/>
</dbReference>
<dbReference type="AlphaFoldDB" id="A0A2U1TDC4"/>
<name>A0A2U1TDC4_9MICO</name>
<keyword evidence="4 10" id="KW-0418">Kinase</keyword>
<dbReference type="GO" id="GO:0019301">
    <property type="term" value="P:rhamnose catabolic process"/>
    <property type="evidence" value="ECO:0007669"/>
    <property type="project" value="InterPro"/>
</dbReference>
<dbReference type="GO" id="GO:0004370">
    <property type="term" value="F:glycerol kinase activity"/>
    <property type="evidence" value="ECO:0007669"/>
    <property type="project" value="TreeGrafter"/>
</dbReference>
<evidence type="ECO:0000313" key="10">
    <source>
        <dbReference type="EMBL" id="PWC06876.1"/>
    </source>
</evidence>
<dbReference type="GO" id="GO:0005829">
    <property type="term" value="C:cytosol"/>
    <property type="evidence" value="ECO:0007669"/>
    <property type="project" value="TreeGrafter"/>
</dbReference>
<evidence type="ECO:0000313" key="11">
    <source>
        <dbReference type="Proteomes" id="UP000244962"/>
    </source>
</evidence>
<evidence type="ECO:0000256" key="7">
    <source>
        <dbReference type="ARBA" id="ARBA00023308"/>
    </source>
</evidence>
<evidence type="ECO:0000256" key="2">
    <source>
        <dbReference type="ARBA" id="ARBA00022679"/>
    </source>
</evidence>
<protein>
    <submittedName>
        <fullName evidence="10">Rhamnulokinase</fullName>
    </submittedName>
</protein>
<dbReference type="Gene3D" id="3.30.420.40">
    <property type="match status" value="2"/>
</dbReference>
<accession>A0A2U1TDC4</accession>
<dbReference type="EMBL" id="QEFB01000009">
    <property type="protein sequence ID" value="PWC06876.1"/>
    <property type="molecule type" value="Genomic_DNA"/>
</dbReference>
<keyword evidence="6" id="KW-1015">Disulfide bond</keyword>
<evidence type="ECO:0000259" key="8">
    <source>
        <dbReference type="Pfam" id="PF00370"/>
    </source>
</evidence>
<dbReference type="Pfam" id="PF00370">
    <property type="entry name" value="FGGY_N"/>
    <property type="match status" value="1"/>
</dbReference>
<comment type="similarity">
    <text evidence="1">Belongs to the FGGY kinase family.</text>
</comment>
<dbReference type="PANTHER" id="PTHR10196">
    <property type="entry name" value="SUGAR KINASE"/>
    <property type="match status" value="1"/>
</dbReference>
<dbReference type="GO" id="GO:0005524">
    <property type="term" value="F:ATP binding"/>
    <property type="evidence" value="ECO:0007669"/>
    <property type="project" value="UniProtKB-KW"/>
</dbReference>
<gene>
    <name evidence="10" type="ORF">DF223_09670</name>
</gene>
<feature type="domain" description="Carbohydrate kinase FGGY C-terminal" evidence="9">
    <location>
        <begin position="253"/>
        <end position="445"/>
    </location>
</feature>
<evidence type="ECO:0000256" key="3">
    <source>
        <dbReference type="ARBA" id="ARBA00022741"/>
    </source>
</evidence>
<evidence type="ECO:0000259" key="9">
    <source>
        <dbReference type="Pfam" id="PF02782"/>
    </source>
</evidence>
<dbReference type="SUPFAM" id="SSF53067">
    <property type="entry name" value="Actin-like ATPase domain"/>
    <property type="match status" value="2"/>
</dbReference>
<organism evidence="10 11">
    <name type="scientific">Mycetocola zhujimingii</name>
    <dbReference type="NCBI Taxonomy" id="2079792"/>
    <lineage>
        <taxon>Bacteria</taxon>
        <taxon>Bacillati</taxon>
        <taxon>Actinomycetota</taxon>
        <taxon>Actinomycetes</taxon>
        <taxon>Micrococcales</taxon>
        <taxon>Microbacteriaceae</taxon>
        <taxon>Mycetocola</taxon>
    </lineage>
</organism>
<evidence type="ECO:0000256" key="1">
    <source>
        <dbReference type="ARBA" id="ARBA00009156"/>
    </source>
</evidence>
<keyword evidence="7" id="KW-0684">Rhamnose metabolism</keyword>
<dbReference type="RefSeq" id="WP_108962988.1">
    <property type="nucleotide sequence ID" value="NZ_QEFB01000009.1"/>
</dbReference>
<dbReference type="InterPro" id="IPR018485">
    <property type="entry name" value="FGGY_C"/>
</dbReference>
<dbReference type="PANTHER" id="PTHR10196:SF93">
    <property type="entry name" value="L-RHAMNULOKINASE"/>
    <property type="match status" value="1"/>
</dbReference>
<sequence>MSDTVGTVAAVDLGATSGRVMLGHVGPNELRLEPMTRFPNGPVEIDGELHWNITGLYESVLAGLTEAARRAPNLASIGIDSWAVDYGLLSGGRLLAEPFHYRDGRTARGVEAVHAAVPFSELYAENGLQFLPFNTLYQFAADGDRLNDADTALLIPDLFAHWLTGARVSESTNASTTGLLRVDGDWNDALIRRLGLNRSLLAPLVQPGETIGTLLPQVAEQTGLSSSVPVTAVGSHDTASAVVGIPMTTGDAAYISCGTWGLVGLELDAPVLTEASREANFTNEGGVDGRVRFLHNVMGLWLLSESVRTWERESGTAIDLPALLGEAAAVSSPVPVFDANDPRLMPPGDMPARIAELLRETGQPVPQSRAEFTRSIIESLADAFARAVETASRLAGTNVSVIHIVGGGSLNTLLCRLTADRAGLPVLAGPVEATAIGNVLVQARAVGLLEGDLESLRALIATSFEPRRFEPRASR</sequence>
<dbReference type="InterPro" id="IPR043129">
    <property type="entry name" value="ATPase_NBD"/>
</dbReference>
<keyword evidence="2" id="KW-0808">Transferase</keyword>
<proteinExistence type="inferred from homology"/>
<reference evidence="11" key="1">
    <citation type="submission" date="2018-04" db="EMBL/GenBank/DDBJ databases">
        <authorList>
            <person name="Liu S."/>
            <person name="Wang Z."/>
            <person name="Li J."/>
        </authorList>
    </citation>
    <scope>NUCLEOTIDE SEQUENCE [LARGE SCALE GENOMIC DNA]</scope>
    <source>
        <strain evidence="11">622</strain>
    </source>
</reference>
<evidence type="ECO:0000256" key="5">
    <source>
        <dbReference type="ARBA" id="ARBA00022840"/>
    </source>
</evidence>
<evidence type="ECO:0000256" key="6">
    <source>
        <dbReference type="ARBA" id="ARBA00023157"/>
    </source>
</evidence>
<keyword evidence="5" id="KW-0067">ATP-binding</keyword>
<dbReference type="CDD" id="cd07771">
    <property type="entry name" value="ASKHA_NBD_FGGY_RhaB-like"/>
    <property type="match status" value="1"/>
</dbReference>
<dbReference type="Proteomes" id="UP000244962">
    <property type="component" value="Unassembled WGS sequence"/>
</dbReference>
<dbReference type="GO" id="GO:0008993">
    <property type="term" value="F:rhamnulokinase activity"/>
    <property type="evidence" value="ECO:0007669"/>
    <property type="project" value="InterPro"/>
</dbReference>